<evidence type="ECO:0000256" key="5">
    <source>
        <dbReference type="PROSITE-ProRule" id="PRU00449"/>
    </source>
</evidence>
<keyword evidence="1" id="KW-0479">Metal-binding</keyword>
<dbReference type="EMBL" id="LUCM01010628">
    <property type="protein sequence ID" value="KAA0185196.1"/>
    <property type="molecule type" value="Genomic_DNA"/>
</dbReference>
<dbReference type="InterPro" id="IPR057357">
    <property type="entry name" value="Znf-C2H2_ZFAND2A/B"/>
</dbReference>
<dbReference type="PANTHER" id="PTHR14677:SF20">
    <property type="entry name" value="ZINC FINGER AN1-TYPE CONTAINING 2A-RELATED"/>
    <property type="match status" value="1"/>
</dbReference>
<evidence type="ECO:0000256" key="3">
    <source>
        <dbReference type="ARBA" id="ARBA00022771"/>
    </source>
</evidence>
<dbReference type="Gene3D" id="4.10.1110.10">
    <property type="entry name" value="AN1-like Zinc finger"/>
    <property type="match status" value="2"/>
</dbReference>
<keyword evidence="4" id="KW-0862">Zinc</keyword>
<evidence type="ECO:0000259" key="6">
    <source>
        <dbReference type="PROSITE" id="PS51039"/>
    </source>
</evidence>
<comment type="caution">
    <text evidence="7">The sequence shown here is derived from an EMBL/GenBank/DDBJ whole genome shotgun (WGS) entry which is preliminary data.</text>
</comment>
<dbReference type="InterPro" id="IPR000058">
    <property type="entry name" value="Znf_AN1"/>
</dbReference>
<dbReference type="SMART" id="SM00154">
    <property type="entry name" value="ZnF_AN1"/>
    <property type="match status" value="2"/>
</dbReference>
<evidence type="ECO:0000256" key="4">
    <source>
        <dbReference type="ARBA" id="ARBA00022833"/>
    </source>
</evidence>
<proteinExistence type="predicted"/>
<accession>A0A8E0RLA0</accession>
<dbReference type="GO" id="GO:0005783">
    <property type="term" value="C:endoplasmic reticulum"/>
    <property type="evidence" value="ECO:0007669"/>
    <property type="project" value="TreeGrafter"/>
</dbReference>
<name>A0A8E0RLA0_9TREM</name>
<dbReference type="GO" id="GO:0008270">
    <property type="term" value="F:zinc ion binding"/>
    <property type="evidence" value="ECO:0007669"/>
    <property type="project" value="UniProtKB-KW"/>
</dbReference>
<feature type="domain" description="AN1-type" evidence="6">
    <location>
        <begin position="4"/>
        <end position="52"/>
    </location>
</feature>
<dbReference type="GO" id="GO:0043161">
    <property type="term" value="P:proteasome-mediated ubiquitin-dependent protein catabolic process"/>
    <property type="evidence" value="ECO:0007669"/>
    <property type="project" value="TreeGrafter"/>
</dbReference>
<dbReference type="PROSITE" id="PS51039">
    <property type="entry name" value="ZF_AN1"/>
    <property type="match status" value="2"/>
</dbReference>
<evidence type="ECO:0000256" key="1">
    <source>
        <dbReference type="ARBA" id="ARBA00022723"/>
    </source>
</evidence>
<feature type="domain" description="AN1-type" evidence="6">
    <location>
        <begin position="95"/>
        <end position="143"/>
    </location>
</feature>
<organism evidence="7 8">
    <name type="scientific">Fasciolopsis buskii</name>
    <dbReference type="NCBI Taxonomy" id="27845"/>
    <lineage>
        <taxon>Eukaryota</taxon>
        <taxon>Metazoa</taxon>
        <taxon>Spiralia</taxon>
        <taxon>Lophotrochozoa</taxon>
        <taxon>Platyhelminthes</taxon>
        <taxon>Trematoda</taxon>
        <taxon>Digenea</taxon>
        <taxon>Plagiorchiida</taxon>
        <taxon>Echinostomata</taxon>
        <taxon>Echinostomatoidea</taxon>
        <taxon>Fasciolidae</taxon>
        <taxon>Fasciolopsis</taxon>
    </lineage>
</organism>
<keyword evidence="3 5" id="KW-0863">Zinc-finger</keyword>
<sequence>MELPQLGTNCSFATCRRLDFLPVKCGGCQRLFCKDHYPYDSHACSNPGLRDKQVPVCPLCNAIVPIRPGELPDVRVGHHIDTSCQSKPALELKGQIFSNACSFPRCKKKEVVACRCERCGMNFCMGHRNEMDHQCQGPQQNNFGSQGHLSAAGAAAIFRAVFKNQWTNLSLVSVSWFLYCF</sequence>
<dbReference type="OrthoDB" id="431929at2759"/>
<dbReference type="PANTHER" id="PTHR14677">
    <property type="entry name" value="ARSENITE INDUCUBLE RNA ASSOCIATED PROTEIN AIP-1-RELATED"/>
    <property type="match status" value="1"/>
</dbReference>
<evidence type="ECO:0000313" key="8">
    <source>
        <dbReference type="Proteomes" id="UP000728185"/>
    </source>
</evidence>
<dbReference type="Proteomes" id="UP000728185">
    <property type="component" value="Unassembled WGS sequence"/>
</dbReference>
<dbReference type="Pfam" id="PF01428">
    <property type="entry name" value="zf-AN1"/>
    <property type="match status" value="2"/>
</dbReference>
<protein>
    <submittedName>
        <fullName evidence="7">AN1-type zinc finger protein 2B</fullName>
    </submittedName>
</protein>
<evidence type="ECO:0000313" key="7">
    <source>
        <dbReference type="EMBL" id="KAA0185196.1"/>
    </source>
</evidence>
<dbReference type="GO" id="GO:0045047">
    <property type="term" value="P:protein targeting to ER"/>
    <property type="evidence" value="ECO:0007669"/>
    <property type="project" value="TreeGrafter"/>
</dbReference>
<dbReference type="AlphaFoldDB" id="A0A8E0RLA0"/>
<dbReference type="SUPFAM" id="SSF118310">
    <property type="entry name" value="AN1-like Zinc finger"/>
    <property type="match status" value="2"/>
</dbReference>
<keyword evidence="2" id="KW-0677">Repeat</keyword>
<dbReference type="InterPro" id="IPR035896">
    <property type="entry name" value="AN1-like_Znf"/>
</dbReference>
<reference evidence="7" key="1">
    <citation type="submission" date="2019-05" db="EMBL/GenBank/DDBJ databases">
        <title>Annotation for the trematode Fasciolopsis buski.</title>
        <authorList>
            <person name="Choi Y.-J."/>
        </authorList>
    </citation>
    <scope>NUCLEOTIDE SEQUENCE</scope>
    <source>
        <strain evidence="7">HT</strain>
        <tissue evidence="7">Whole worm</tissue>
    </source>
</reference>
<keyword evidence="8" id="KW-1185">Reference proteome</keyword>
<gene>
    <name evidence="7" type="ORF">FBUS_04201</name>
</gene>
<dbReference type="Pfam" id="PF25403">
    <property type="entry name" value="zf-C2H2_ZFAND2"/>
    <property type="match status" value="1"/>
</dbReference>
<evidence type="ECO:0000256" key="2">
    <source>
        <dbReference type="ARBA" id="ARBA00022737"/>
    </source>
</evidence>